<dbReference type="Gene3D" id="2.60.120.290">
    <property type="entry name" value="Spermadhesin, CUB domain"/>
    <property type="match status" value="1"/>
</dbReference>
<evidence type="ECO:0000259" key="6">
    <source>
        <dbReference type="PROSITE" id="PS01180"/>
    </source>
</evidence>
<dbReference type="InterPro" id="IPR035914">
    <property type="entry name" value="Sperma_CUB_dom_sf"/>
</dbReference>
<evidence type="ECO:0000256" key="4">
    <source>
        <dbReference type="SAM" id="Phobius"/>
    </source>
</evidence>
<dbReference type="PROSITE" id="PS01180">
    <property type="entry name" value="CUB"/>
    <property type="match status" value="1"/>
</dbReference>
<dbReference type="Proteomes" id="UP000515159">
    <property type="component" value="Chromosome 8"/>
</dbReference>
<feature type="chain" id="PRO_5028089031" evidence="5">
    <location>
        <begin position="29"/>
        <end position="778"/>
    </location>
</feature>
<organism evidence="7 8">
    <name type="scientific">Geotrypetes seraphini</name>
    <name type="common">Gaboon caecilian</name>
    <name type="synonym">Caecilia seraphini</name>
    <dbReference type="NCBI Taxonomy" id="260995"/>
    <lineage>
        <taxon>Eukaryota</taxon>
        <taxon>Metazoa</taxon>
        <taxon>Chordata</taxon>
        <taxon>Craniata</taxon>
        <taxon>Vertebrata</taxon>
        <taxon>Euteleostomi</taxon>
        <taxon>Amphibia</taxon>
        <taxon>Gymnophiona</taxon>
        <taxon>Geotrypetes</taxon>
    </lineage>
</organism>
<keyword evidence="7" id="KW-1185">Reference proteome</keyword>
<dbReference type="InterPro" id="IPR000859">
    <property type="entry name" value="CUB_dom"/>
</dbReference>
<dbReference type="RefSeq" id="XP_033813363.1">
    <property type="nucleotide sequence ID" value="XM_033957472.1"/>
</dbReference>
<protein>
    <submittedName>
        <fullName evidence="8">Uncharacterized protein LOC117366224</fullName>
    </submittedName>
</protein>
<dbReference type="Pfam" id="PF00431">
    <property type="entry name" value="CUB"/>
    <property type="match status" value="1"/>
</dbReference>
<gene>
    <name evidence="8" type="primary">LOC117366224</name>
</gene>
<evidence type="ECO:0000256" key="3">
    <source>
        <dbReference type="SAM" id="MobiDB-lite"/>
    </source>
</evidence>
<feature type="region of interest" description="Disordered" evidence="3">
    <location>
        <begin position="410"/>
        <end position="449"/>
    </location>
</feature>
<reference evidence="8" key="1">
    <citation type="submission" date="2025-08" db="UniProtKB">
        <authorList>
            <consortium name="RefSeq"/>
        </authorList>
    </citation>
    <scope>IDENTIFICATION</scope>
</reference>
<comment type="caution">
    <text evidence="2">Lacks conserved residue(s) required for the propagation of feature annotation.</text>
</comment>
<name>A0A6P8S8W8_GEOSA</name>
<keyword evidence="4" id="KW-1133">Transmembrane helix</keyword>
<dbReference type="CDD" id="cd00041">
    <property type="entry name" value="CUB"/>
    <property type="match status" value="1"/>
</dbReference>
<keyword evidence="4" id="KW-0472">Membrane</keyword>
<proteinExistence type="predicted"/>
<feature type="domain" description="CUB" evidence="6">
    <location>
        <begin position="34"/>
        <end position="84"/>
    </location>
</feature>
<dbReference type="InParanoid" id="A0A6P8S8W8"/>
<feature type="transmembrane region" description="Helical" evidence="4">
    <location>
        <begin position="348"/>
        <end position="371"/>
    </location>
</feature>
<dbReference type="SUPFAM" id="SSF49854">
    <property type="entry name" value="Spermadhesin, CUB domain"/>
    <property type="match status" value="1"/>
</dbReference>
<evidence type="ECO:0000313" key="7">
    <source>
        <dbReference type="Proteomes" id="UP000515159"/>
    </source>
</evidence>
<evidence type="ECO:0000256" key="1">
    <source>
        <dbReference type="ARBA" id="ARBA00023157"/>
    </source>
</evidence>
<keyword evidence="4" id="KW-0812">Transmembrane</keyword>
<keyword evidence="5" id="KW-0732">Signal</keyword>
<evidence type="ECO:0000256" key="2">
    <source>
        <dbReference type="PROSITE-ProRule" id="PRU00059"/>
    </source>
</evidence>
<dbReference type="OrthoDB" id="8951018at2759"/>
<dbReference type="AlphaFoldDB" id="A0A6P8S8W8"/>
<feature type="compositionally biased region" description="Basic and acidic residues" evidence="3">
    <location>
        <begin position="410"/>
        <end position="419"/>
    </location>
</feature>
<dbReference type="GeneID" id="117366224"/>
<keyword evidence="1 2" id="KW-1015">Disulfide bond</keyword>
<sequence length="778" mass="86019">MGSHLPPDSLRWTFMTALCLWIWKPGEAKVYISCGAVLNSMERGLILSPGFPNSYDPGSHCVWQFVVPAGYQLVMEIFDFDVFENTSDPTDSFPFSFKRLNTNMPFTEESSFGDLHHSVPTAPLFHHEERWKTLHNRSQDPSFESAEGHLDEIFSDIKIHEAAKQMSEQKWLSQGDSAKDLPNEFPSTAEASVSAHYNTPRQEVSTQDTGQKMINKNKIVHLPGRKERGSKTNEDNDLYIHQPTISEGVMDSATAFLQDSSSSLPLPIDICPHDVLYISDLITFSSRFCGTNSPLNKTMVFGSSVGLVEVIMELITTTDRGRGFAMLFEYKNDTGVTPMDLQRHGENMIILAIITGTIFFALILTTLYMVYRHKIWSKRRSSGFSEQENGIQNAAVDISELQLVVQSWKSDNRSFRDPEAAGNSRGTQGRDPSHQTLTEASSSPSAASASGSDKVFAVLSGEQTNELSSTSCRMQDKNLKRSITSSASVSKWLTDHEMLVRGAKNERIVPNTQRQRTWSVRTFHDLLPPLPQLQSKRCSSWTTNSPFTKLLDSGSCMDAKNWSEESHRPVCSALYSESSSSNVTGQLSQPAQQHQRLSSCQLKKSLFGSPSFGFLTSSNHAVNKQSTIADSYQPENGNFGPDHTLELSRFHTGSSAKSSSPNELTAELESLKPVFIISEENDDQLPLVFAEQLCQTGDTLSLGQGGNQNTAGTKADAQLPSQDFLLGSDTNIPSELGTLTRFPASYSLQHYSNTGGLKSPRSLNSLVILDSSQTRPPI</sequence>
<evidence type="ECO:0000256" key="5">
    <source>
        <dbReference type="SAM" id="SignalP"/>
    </source>
</evidence>
<evidence type="ECO:0000313" key="8">
    <source>
        <dbReference type="RefSeq" id="XP_033813363.1"/>
    </source>
</evidence>
<accession>A0A6P8S8W8</accession>
<feature type="signal peptide" evidence="5">
    <location>
        <begin position="1"/>
        <end position="28"/>
    </location>
</feature>
<dbReference type="KEGG" id="gsh:117366224"/>
<feature type="disulfide bond" evidence="2">
    <location>
        <begin position="34"/>
        <end position="61"/>
    </location>
</feature>
<dbReference type="SMART" id="SM00042">
    <property type="entry name" value="CUB"/>
    <property type="match status" value="1"/>
</dbReference>
<feature type="compositionally biased region" description="Low complexity" evidence="3">
    <location>
        <begin position="440"/>
        <end position="449"/>
    </location>
</feature>